<evidence type="ECO:0000313" key="2">
    <source>
        <dbReference type="EMBL" id="CAK9325188.1"/>
    </source>
</evidence>
<organism evidence="2 3">
    <name type="scientific">Citrullus colocynthis</name>
    <name type="common">colocynth</name>
    <dbReference type="NCBI Taxonomy" id="252529"/>
    <lineage>
        <taxon>Eukaryota</taxon>
        <taxon>Viridiplantae</taxon>
        <taxon>Streptophyta</taxon>
        <taxon>Embryophyta</taxon>
        <taxon>Tracheophyta</taxon>
        <taxon>Spermatophyta</taxon>
        <taxon>Magnoliopsida</taxon>
        <taxon>eudicotyledons</taxon>
        <taxon>Gunneridae</taxon>
        <taxon>Pentapetalae</taxon>
        <taxon>rosids</taxon>
        <taxon>fabids</taxon>
        <taxon>Cucurbitales</taxon>
        <taxon>Cucurbitaceae</taxon>
        <taxon>Benincaseae</taxon>
        <taxon>Citrullus</taxon>
    </lineage>
</organism>
<sequence>MDVTKISFLVGLLAFLCLSLGSAHRVLKNNHSENQLISDSVSSGQDNHLQNSSHAELKSIPKGSIPKFSSVGPTNGDCCNYGNICGGYSCCGGSSGCPTCYTCSPCQWQECQGCQGCQECQDCQGCQSCGCQVRMNDSKVKQESIQASEPEPPTVTIVPPIQPADHNIKSNGGLV</sequence>
<feature type="chain" id="PRO_5045354078" evidence="1">
    <location>
        <begin position="24"/>
        <end position="175"/>
    </location>
</feature>
<keyword evidence="1" id="KW-0732">Signal</keyword>
<name>A0ABP0YXE5_9ROSI</name>
<dbReference type="EMBL" id="OZ021741">
    <property type="protein sequence ID" value="CAK9325188.1"/>
    <property type="molecule type" value="Genomic_DNA"/>
</dbReference>
<evidence type="ECO:0000256" key="1">
    <source>
        <dbReference type="SAM" id="SignalP"/>
    </source>
</evidence>
<reference evidence="2 3" key="1">
    <citation type="submission" date="2024-03" db="EMBL/GenBank/DDBJ databases">
        <authorList>
            <person name="Gkanogiannis A."/>
            <person name="Becerra Lopez-Lavalle L."/>
        </authorList>
    </citation>
    <scope>NUCLEOTIDE SEQUENCE [LARGE SCALE GENOMIC DNA]</scope>
</reference>
<accession>A0ABP0YXE5</accession>
<protein>
    <submittedName>
        <fullName evidence="2">Uncharacterized protein</fullName>
    </submittedName>
</protein>
<feature type="signal peptide" evidence="1">
    <location>
        <begin position="1"/>
        <end position="23"/>
    </location>
</feature>
<evidence type="ECO:0000313" key="3">
    <source>
        <dbReference type="Proteomes" id="UP001642487"/>
    </source>
</evidence>
<dbReference type="Proteomes" id="UP001642487">
    <property type="component" value="Chromosome 7"/>
</dbReference>
<gene>
    <name evidence="2" type="ORF">CITCOLO1_LOCUS17443</name>
</gene>
<proteinExistence type="predicted"/>
<keyword evidence="3" id="KW-1185">Reference proteome</keyword>